<keyword evidence="4" id="KW-0067">ATP-binding</keyword>
<dbReference type="Pfam" id="PF00005">
    <property type="entry name" value="ABC_tran"/>
    <property type="match status" value="1"/>
</dbReference>
<evidence type="ECO:0000313" key="9">
    <source>
        <dbReference type="EMBL" id="CAB4883329.1"/>
    </source>
</evidence>
<dbReference type="InterPro" id="IPR017871">
    <property type="entry name" value="ABC_transporter-like_CS"/>
</dbReference>
<dbReference type="SUPFAM" id="SSF52540">
    <property type="entry name" value="P-loop containing nucleoside triphosphate hydrolases"/>
    <property type="match status" value="1"/>
</dbReference>
<evidence type="ECO:0000259" key="5">
    <source>
        <dbReference type="PROSITE" id="PS50893"/>
    </source>
</evidence>
<keyword evidence="3" id="KW-0547">Nucleotide-binding</keyword>
<dbReference type="EMBL" id="CAEZYY010000006">
    <property type="protein sequence ID" value="CAB4745921.1"/>
    <property type="molecule type" value="Genomic_DNA"/>
</dbReference>
<evidence type="ECO:0000256" key="1">
    <source>
        <dbReference type="ARBA" id="ARBA00005417"/>
    </source>
</evidence>
<dbReference type="Gene3D" id="3.40.50.300">
    <property type="entry name" value="P-loop containing nucleotide triphosphate hydrolases"/>
    <property type="match status" value="1"/>
</dbReference>
<evidence type="ECO:0000313" key="10">
    <source>
        <dbReference type="EMBL" id="CAB4982821.1"/>
    </source>
</evidence>
<reference evidence="6" key="1">
    <citation type="submission" date="2020-05" db="EMBL/GenBank/DDBJ databases">
        <authorList>
            <person name="Chiriac C."/>
            <person name="Salcher M."/>
            <person name="Ghai R."/>
            <person name="Kavagutti S V."/>
        </authorList>
    </citation>
    <scope>NUCLEOTIDE SEQUENCE</scope>
</reference>
<dbReference type="InterPro" id="IPR003593">
    <property type="entry name" value="AAA+_ATPase"/>
</dbReference>
<dbReference type="PANTHER" id="PTHR43335:SF4">
    <property type="entry name" value="ABC TRANSPORTER, ATP-BINDING PROTEIN"/>
    <property type="match status" value="1"/>
</dbReference>
<proteinExistence type="inferred from homology"/>
<dbReference type="PROSITE" id="PS50893">
    <property type="entry name" value="ABC_TRANSPORTER_2"/>
    <property type="match status" value="1"/>
</dbReference>
<dbReference type="AlphaFoldDB" id="A0A6J6QF41"/>
<accession>A0A6J6QF41</accession>
<dbReference type="PANTHER" id="PTHR43335">
    <property type="entry name" value="ABC TRANSPORTER, ATP-BINDING PROTEIN"/>
    <property type="match status" value="1"/>
</dbReference>
<evidence type="ECO:0000256" key="4">
    <source>
        <dbReference type="ARBA" id="ARBA00022840"/>
    </source>
</evidence>
<evidence type="ECO:0000313" key="7">
    <source>
        <dbReference type="EMBL" id="CAB4745921.1"/>
    </source>
</evidence>
<dbReference type="InterPro" id="IPR027417">
    <property type="entry name" value="P-loop_NTPase"/>
</dbReference>
<dbReference type="EMBL" id="CAEZXX010000068">
    <property type="protein sequence ID" value="CAB4710461.1"/>
    <property type="molecule type" value="Genomic_DNA"/>
</dbReference>
<evidence type="ECO:0000313" key="11">
    <source>
        <dbReference type="EMBL" id="CAB5065135.1"/>
    </source>
</evidence>
<organism evidence="6">
    <name type="scientific">freshwater metagenome</name>
    <dbReference type="NCBI Taxonomy" id="449393"/>
    <lineage>
        <taxon>unclassified sequences</taxon>
        <taxon>metagenomes</taxon>
        <taxon>ecological metagenomes</taxon>
    </lineage>
</organism>
<evidence type="ECO:0000313" key="8">
    <source>
        <dbReference type="EMBL" id="CAB4791995.1"/>
    </source>
</evidence>
<evidence type="ECO:0000256" key="2">
    <source>
        <dbReference type="ARBA" id="ARBA00022448"/>
    </source>
</evidence>
<dbReference type="SMART" id="SM00382">
    <property type="entry name" value="AAA"/>
    <property type="match status" value="1"/>
</dbReference>
<dbReference type="PROSITE" id="PS00211">
    <property type="entry name" value="ABC_TRANSPORTER_1"/>
    <property type="match status" value="1"/>
</dbReference>
<protein>
    <submittedName>
        <fullName evidence="6">Unannotated protein</fullName>
    </submittedName>
</protein>
<dbReference type="EMBL" id="CAFBLR010000184">
    <property type="protein sequence ID" value="CAB4883329.1"/>
    <property type="molecule type" value="Genomic_DNA"/>
</dbReference>
<comment type="similarity">
    <text evidence="1">Belongs to the ABC transporter superfamily.</text>
</comment>
<name>A0A6J6QF41_9ZZZZ</name>
<dbReference type="EMBL" id="CAFBON010000049">
    <property type="protein sequence ID" value="CAB4982821.1"/>
    <property type="molecule type" value="Genomic_DNA"/>
</dbReference>
<sequence length="302" mass="32082">MIEARGLTKKYGARVAVDNLSFDVQPGVVTGFLGPNGSGKSTTMRLLLGLDRPNAGVATFDGKPYTSYAQPLREVGALLDAAYLHPTRKARAHLHAVAASNGLSPGRVSEVLAMVGLTEVAEKRTGGFSLGMKQRLGIAAAMLGDPRTLLLDEPANGLDPEGVRWIREFLKHLASQGRTVLVSSHLLSEVALMADRLIVIGKGSLISSTTVDEFVRQFGHSWVRVKSPSMAALSQHLQAMGATLQFEDPLTAHVYGASATDIGTVAASNGIVLHQLADQTGSLEDAYLEVTNQTVEYRGAPK</sequence>
<dbReference type="InterPro" id="IPR003439">
    <property type="entry name" value="ABC_transporter-like_ATP-bd"/>
</dbReference>
<dbReference type="EMBL" id="CAFAAJ010000015">
    <property type="protein sequence ID" value="CAB4791995.1"/>
    <property type="molecule type" value="Genomic_DNA"/>
</dbReference>
<dbReference type="GO" id="GO:0005524">
    <property type="term" value="F:ATP binding"/>
    <property type="evidence" value="ECO:0007669"/>
    <property type="project" value="UniProtKB-KW"/>
</dbReference>
<dbReference type="EMBL" id="CAFBQP010000057">
    <property type="protein sequence ID" value="CAB5065135.1"/>
    <property type="molecule type" value="Genomic_DNA"/>
</dbReference>
<feature type="domain" description="ABC transporter" evidence="5">
    <location>
        <begin position="2"/>
        <end position="227"/>
    </location>
</feature>
<gene>
    <name evidence="6" type="ORF">UFOPK2602_01122</name>
    <name evidence="7" type="ORF">UFOPK2806_00704</name>
    <name evidence="8" type="ORF">UFOPK3001_00361</name>
    <name evidence="9" type="ORF">UFOPK3417_01587</name>
    <name evidence="10" type="ORF">UFOPK3954_00630</name>
    <name evidence="11" type="ORF">UFOPK4306_01520</name>
</gene>
<evidence type="ECO:0000256" key="3">
    <source>
        <dbReference type="ARBA" id="ARBA00022741"/>
    </source>
</evidence>
<dbReference type="GO" id="GO:0016887">
    <property type="term" value="F:ATP hydrolysis activity"/>
    <property type="evidence" value="ECO:0007669"/>
    <property type="project" value="InterPro"/>
</dbReference>
<keyword evidence="2" id="KW-0813">Transport</keyword>
<evidence type="ECO:0000313" key="6">
    <source>
        <dbReference type="EMBL" id="CAB4710461.1"/>
    </source>
</evidence>